<reference evidence="1 2" key="1">
    <citation type="submission" date="2020-10" db="EMBL/GenBank/DDBJ databases">
        <title>Ca. Dormibacterota MAGs.</title>
        <authorList>
            <person name="Montgomery K."/>
        </authorList>
    </citation>
    <scope>NUCLEOTIDE SEQUENCE [LARGE SCALE GENOMIC DNA]</scope>
    <source>
        <strain evidence="1">SC8812_S17_18</strain>
    </source>
</reference>
<dbReference type="RefSeq" id="WP_337309963.1">
    <property type="nucleotide sequence ID" value="NZ_JAEKNS010000050.1"/>
</dbReference>
<dbReference type="SUPFAM" id="SSF110296">
    <property type="entry name" value="Oligoxyloglucan reducing end-specific cellobiohydrolase"/>
    <property type="match status" value="1"/>
</dbReference>
<evidence type="ECO:0000313" key="2">
    <source>
        <dbReference type="Proteomes" id="UP000606991"/>
    </source>
</evidence>
<dbReference type="EMBL" id="JAEKNS010000050">
    <property type="protein sequence ID" value="MBJ7594070.1"/>
    <property type="molecule type" value="Genomic_DNA"/>
</dbReference>
<evidence type="ECO:0000313" key="1">
    <source>
        <dbReference type="EMBL" id="MBJ7594070.1"/>
    </source>
</evidence>
<accession>A0A934JW10</accession>
<evidence type="ECO:0008006" key="3">
    <source>
        <dbReference type="Google" id="ProtNLM"/>
    </source>
</evidence>
<proteinExistence type="predicted"/>
<protein>
    <recommendedName>
        <fullName evidence="3">Photosynthesis system II assembly factor Ycf48/Hcf136-like domain-containing protein</fullName>
    </recommendedName>
</protein>
<comment type="caution">
    <text evidence="1">The sequence shown here is derived from an EMBL/GenBank/DDBJ whole genome shotgun (WGS) entry which is preliminary data.</text>
</comment>
<name>A0A934JW10_9BACT</name>
<dbReference type="AlphaFoldDB" id="A0A934JW10"/>
<organism evidence="1 2">
    <name type="scientific">Candidatus Aeolococcus gillhamiae</name>
    <dbReference type="NCBI Taxonomy" id="3127015"/>
    <lineage>
        <taxon>Bacteria</taxon>
        <taxon>Bacillati</taxon>
        <taxon>Candidatus Dormiibacterota</taxon>
        <taxon>Candidatus Dormibacteria</taxon>
        <taxon>Candidatus Aeolococcales</taxon>
        <taxon>Candidatus Aeolococcaceae</taxon>
        <taxon>Candidatus Aeolococcus</taxon>
    </lineage>
</organism>
<dbReference type="Gene3D" id="2.130.10.10">
    <property type="entry name" value="YVTN repeat-like/Quinoprotein amine dehydrogenase"/>
    <property type="match status" value="1"/>
</dbReference>
<dbReference type="Proteomes" id="UP000606991">
    <property type="component" value="Unassembled WGS sequence"/>
</dbReference>
<sequence length="271" mass="28144">MSQLRFADSMDGWAFHPDLWVTHDGSTTWHRVALPGLSPSPFVSALETAGGLVHSAVIDSNFGVRIETSAVAAESWHLSPTAIPAGAGPVPVTEIVLQAKAGWIVQVDRTVIGGARLSNGQWVQWQPPCSQVNGPASLAASSSTDLFVVCDEGIWGPSSVLGVRDYVSRDGGVTFRRLGQSLPASAAGVAGVATPNPPVAVIVDGSNMMATFDGGATWGTVYRSANQTPTYVGFETAEQGVAIVENRAGAVPAGMLLRTVDGGRHWSAIAV</sequence>
<dbReference type="InterPro" id="IPR015943">
    <property type="entry name" value="WD40/YVTN_repeat-like_dom_sf"/>
</dbReference>
<gene>
    <name evidence="1" type="ORF">JF886_04280</name>
</gene>